<keyword evidence="3" id="KW-1185">Reference proteome</keyword>
<organism evidence="2 3">
    <name type="scientific">Vanrija pseudolonga</name>
    <dbReference type="NCBI Taxonomy" id="143232"/>
    <lineage>
        <taxon>Eukaryota</taxon>
        <taxon>Fungi</taxon>
        <taxon>Dikarya</taxon>
        <taxon>Basidiomycota</taxon>
        <taxon>Agaricomycotina</taxon>
        <taxon>Tremellomycetes</taxon>
        <taxon>Trichosporonales</taxon>
        <taxon>Trichosporonaceae</taxon>
        <taxon>Vanrija</taxon>
    </lineage>
</organism>
<protein>
    <submittedName>
        <fullName evidence="2">Uncharacterized protein</fullName>
    </submittedName>
</protein>
<dbReference type="GeneID" id="87804330"/>
<evidence type="ECO:0000256" key="1">
    <source>
        <dbReference type="SAM" id="Phobius"/>
    </source>
</evidence>
<dbReference type="AlphaFoldDB" id="A0AAF0Y062"/>
<gene>
    <name evidence="2" type="ORF">LOC62_01G001072</name>
</gene>
<feature type="transmembrane region" description="Helical" evidence="1">
    <location>
        <begin position="20"/>
        <end position="40"/>
    </location>
</feature>
<keyword evidence="1" id="KW-0472">Membrane</keyword>
<evidence type="ECO:0000313" key="3">
    <source>
        <dbReference type="Proteomes" id="UP000827549"/>
    </source>
</evidence>
<dbReference type="Proteomes" id="UP000827549">
    <property type="component" value="Chromosome 1"/>
</dbReference>
<evidence type="ECO:0000313" key="2">
    <source>
        <dbReference type="EMBL" id="WOO77493.1"/>
    </source>
</evidence>
<dbReference type="EMBL" id="CP086714">
    <property type="protein sequence ID" value="WOO77493.1"/>
    <property type="molecule type" value="Genomic_DNA"/>
</dbReference>
<sequence length="114" mass="12334">MNTTTPLPDTDSSPSTGEMLAIGLTGAGLFLTMAVAYLFVVLPRSRGWGVCCRRRRERPEATLRRSASTATLPAYAPSAASHELSLLGGTHDSLDEHDWDDLSRVEEAHVRAPL</sequence>
<dbReference type="RefSeq" id="XP_062623525.1">
    <property type="nucleotide sequence ID" value="XM_062767541.1"/>
</dbReference>
<accession>A0AAF0Y062</accession>
<keyword evidence="1" id="KW-0812">Transmembrane</keyword>
<reference evidence="2" key="1">
    <citation type="submission" date="2023-10" db="EMBL/GenBank/DDBJ databases">
        <authorList>
            <person name="Noh H."/>
        </authorList>
    </citation>
    <scope>NUCLEOTIDE SEQUENCE</scope>
    <source>
        <strain evidence="2">DUCC4014</strain>
    </source>
</reference>
<name>A0AAF0Y062_9TREE</name>
<keyword evidence="1" id="KW-1133">Transmembrane helix</keyword>
<proteinExistence type="predicted"/>